<gene>
    <name evidence="1" type="ORF">CH35J_006284</name>
</gene>
<proteinExistence type="predicted"/>
<comment type="caution">
    <text evidence="1">The sequence shown here is derived from an EMBL/GenBank/DDBJ whole genome shotgun (WGS) entry which is preliminary data.</text>
</comment>
<sequence>MPILKANARPAASIRVERVIKEKKGPLQPSGGGIKKLTYNTIRGSSLSSSSSSFNNNNNTVRGANTSVPATINTASASFYALPLKTVKAGRVEKMARTTAKVAPKTKAAKATISKKIVTAASIPGLMPISSFGSSASSMRAAIAPAPREDIARDSIEFRASSPSSPPPRRVAAGVPCYPTPTPTPEPAKTIKACLESALHAIPGLDFTGRSLTILPSVQKELVQAFGLDKSNAPPRSVEDYLVEVLRACLRRRDSYRSEARARAVGLGRGNRDLFFFSEVAFALDSLHATDQMWASGYELAGLRPRAIMALVDAVMAAKVRFTGDEETELTVLLKIWAEVKESKSI</sequence>
<evidence type="ECO:0000313" key="2">
    <source>
        <dbReference type="Proteomes" id="UP000305883"/>
    </source>
</evidence>
<reference evidence="1 2" key="1">
    <citation type="journal article" date="2019" name="Genome Biol. Evol.">
        <title>Genomic Plasticity Mediated by Transposable Elements in the Plant Pathogenic Fungus Colletotrichum higginsianum.</title>
        <authorList>
            <person name="Tsushima A."/>
            <person name="Gan P."/>
            <person name="Kumakura N."/>
            <person name="Narusaka M."/>
            <person name="Takano Y."/>
            <person name="Narusaka Y."/>
            <person name="Shirasu K."/>
        </authorList>
    </citation>
    <scope>NUCLEOTIDE SEQUENCE [LARGE SCALE GENOMIC DNA]</scope>
    <source>
        <strain evidence="1 2">MAFF305635-RFP</strain>
    </source>
</reference>
<accession>A0A4T0W2R8</accession>
<evidence type="ECO:0000313" key="1">
    <source>
        <dbReference type="EMBL" id="TIC99524.1"/>
    </source>
</evidence>
<dbReference type="OrthoDB" id="4848398at2759"/>
<dbReference type="EMBL" id="MWPZ01000004">
    <property type="protein sequence ID" value="TIC99524.1"/>
    <property type="molecule type" value="Genomic_DNA"/>
</dbReference>
<protein>
    <submittedName>
        <fullName evidence="1">Uncharacterized protein</fullName>
    </submittedName>
</protein>
<dbReference type="AlphaFoldDB" id="A0A4T0W2R8"/>
<dbReference type="Proteomes" id="UP000305883">
    <property type="component" value="Unassembled WGS sequence"/>
</dbReference>
<organism evidence="1 2">
    <name type="scientific">Colletotrichum higginsianum</name>
    <dbReference type="NCBI Taxonomy" id="80884"/>
    <lineage>
        <taxon>Eukaryota</taxon>
        <taxon>Fungi</taxon>
        <taxon>Dikarya</taxon>
        <taxon>Ascomycota</taxon>
        <taxon>Pezizomycotina</taxon>
        <taxon>Sordariomycetes</taxon>
        <taxon>Hypocreomycetidae</taxon>
        <taxon>Glomerellales</taxon>
        <taxon>Glomerellaceae</taxon>
        <taxon>Colletotrichum</taxon>
        <taxon>Colletotrichum destructivum species complex</taxon>
    </lineage>
</organism>
<name>A0A4T0W2R8_9PEZI</name>